<proteinExistence type="predicted"/>
<dbReference type="RefSeq" id="WP_067754664.1">
    <property type="nucleotide sequence ID" value="NZ_CP015772.1"/>
</dbReference>
<dbReference type="Gene3D" id="2.60.200.20">
    <property type="match status" value="1"/>
</dbReference>
<keyword evidence="2" id="KW-1185">Reference proteome</keyword>
<evidence type="ECO:0000313" key="1">
    <source>
        <dbReference type="EMBL" id="ANH81069.1"/>
    </source>
</evidence>
<dbReference type="InterPro" id="IPR008984">
    <property type="entry name" value="SMAD_FHA_dom_sf"/>
</dbReference>
<dbReference type="EMBL" id="CP015772">
    <property type="protein sequence ID" value="ANH81069.1"/>
    <property type="molecule type" value="Genomic_DNA"/>
</dbReference>
<dbReference type="SUPFAM" id="SSF49879">
    <property type="entry name" value="SMAD/FHA domain"/>
    <property type="match status" value="1"/>
</dbReference>
<protein>
    <recommendedName>
        <fullName evidence="3">FHA domain-containing protein</fullName>
    </recommendedName>
</protein>
<organism evidence="1 2">
    <name type="scientific">Niabella ginsenosidivorans</name>
    <dbReference type="NCBI Taxonomy" id="1176587"/>
    <lineage>
        <taxon>Bacteria</taxon>
        <taxon>Pseudomonadati</taxon>
        <taxon>Bacteroidota</taxon>
        <taxon>Chitinophagia</taxon>
        <taxon>Chitinophagales</taxon>
        <taxon>Chitinophagaceae</taxon>
        <taxon>Niabella</taxon>
    </lineage>
</organism>
<dbReference type="KEGG" id="nia:A8C56_08830"/>
<accession>A0A1A9I1Y1</accession>
<dbReference type="STRING" id="1176587.A8C56_08830"/>
<evidence type="ECO:0000313" key="2">
    <source>
        <dbReference type="Proteomes" id="UP000077667"/>
    </source>
</evidence>
<reference evidence="1 2" key="1">
    <citation type="submission" date="2016-05" db="EMBL/GenBank/DDBJ databases">
        <title>Niabella ginsenosidivorans BS26 whole genome sequencing.</title>
        <authorList>
            <person name="Im W.T."/>
            <person name="Siddiqi M.Z."/>
        </authorList>
    </citation>
    <scope>NUCLEOTIDE SEQUENCE [LARGE SCALE GENOMIC DNA]</scope>
    <source>
        <strain evidence="1 2">BS26</strain>
    </source>
</reference>
<gene>
    <name evidence="1" type="ORF">A8C56_08830</name>
</gene>
<dbReference type="AlphaFoldDB" id="A0A1A9I1Y1"/>
<name>A0A1A9I1Y1_9BACT</name>
<dbReference type="Proteomes" id="UP000077667">
    <property type="component" value="Chromosome"/>
</dbReference>
<sequence>MNWLKKKMEQLAERLNADDELFDKAGEGKQPAEAQQTELLANPELRSPGTASKIDNIEELKEMILGAISNTVRMLGYGDTTVSGLIFHSAYKDNSVENVGLMTLIKDQKFINRIKREFRSRGIAYKDDLTLELVHEPEDAGKFTAIMAGIGVEVITPKGAARKIKAKVVAAEGILWEPEYILEPTGKHYFIGRGKDPKIENGPKIHNDIAFVGIEEKNEEQYKINNFVSRSHAVIVFDKETGAYKLYRSKFLHNPAHKIKVFNTSLDDFNGVTLGNAAVPHILKDGDAICFNDTVVLEFSLLP</sequence>
<evidence type="ECO:0008006" key="3">
    <source>
        <dbReference type="Google" id="ProtNLM"/>
    </source>
</evidence>
<dbReference type="OrthoDB" id="944636at2"/>